<feature type="domain" description="Non-haem dioxygenase N-terminal" evidence="2">
    <location>
        <begin position="27"/>
        <end position="130"/>
    </location>
</feature>
<dbReference type="InterPro" id="IPR050231">
    <property type="entry name" value="Iron_ascorbate_oxido_reductase"/>
</dbReference>
<dbReference type="SUPFAM" id="SSF51197">
    <property type="entry name" value="Clavaminate synthase-like"/>
    <property type="match status" value="1"/>
</dbReference>
<name>A0A1Y2IDX6_TRAC3</name>
<accession>A0A1Y2IDX6</accession>
<dbReference type="OrthoDB" id="406156at2759"/>
<dbReference type="InterPro" id="IPR027443">
    <property type="entry name" value="IPNS-like_sf"/>
</dbReference>
<keyword evidence="4" id="KW-1185">Reference proteome</keyword>
<dbReference type="InterPro" id="IPR026992">
    <property type="entry name" value="DIOX_N"/>
</dbReference>
<gene>
    <name evidence="3" type="ORF">PYCCODRAFT_856328</name>
</gene>
<evidence type="ECO:0000313" key="3">
    <source>
        <dbReference type="EMBL" id="OSC99286.1"/>
    </source>
</evidence>
<sequence length="366" mass="41635">MPAPVLPSLAHYTPAPPTKENLEWAPIPIIDFSEAHNPEGLAALAPEVCNAMRTYGFLYIINHGYTRAQNERVFDIADVMFTQVPEDEKKRLVADFEKTGSYRGYKARQTWDISNGVRDQIEQYNFHRAVIDPDLQVHARAMEPFMPELRAFTEHNHFGVMHPLLRMLAQGMALPDDTFVEMHDFDRASDTSARVMKYYPRSDEEESQTNNVWMKGHTDIGTITILWSQPVSGLQIMCPDGKWRWVRHIDNALTVNIGDSMEFLSGGYYKATIHRVRQPPADQAGYPRLGVFYFGMADDDAVLKPRLESPVLQRVGVAPRFDLEHAPTMKQYRTGLTSAYGVSKLQKKDDGTEVEVIHGVVVKHFN</sequence>
<evidence type="ECO:0000313" key="4">
    <source>
        <dbReference type="Proteomes" id="UP000193067"/>
    </source>
</evidence>
<proteinExistence type="predicted"/>
<dbReference type="PRINTS" id="PR00682">
    <property type="entry name" value="IPNSYNTHASE"/>
</dbReference>
<evidence type="ECO:0000259" key="2">
    <source>
        <dbReference type="Pfam" id="PF14226"/>
    </source>
</evidence>
<dbReference type="Pfam" id="PF14226">
    <property type="entry name" value="DIOX_N"/>
    <property type="match status" value="1"/>
</dbReference>
<dbReference type="AlphaFoldDB" id="A0A1Y2IDX6"/>
<dbReference type="Pfam" id="PF03171">
    <property type="entry name" value="2OG-FeII_Oxy"/>
    <property type="match status" value="1"/>
</dbReference>
<reference evidence="3 4" key="1">
    <citation type="journal article" date="2015" name="Biotechnol. Biofuels">
        <title>Enhanced degradation of softwood versus hardwood by the white-rot fungus Pycnoporus coccineus.</title>
        <authorList>
            <person name="Couturier M."/>
            <person name="Navarro D."/>
            <person name="Chevret D."/>
            <person name="Henrissat B."/>
            <person name="Piumi F."/>
            <person name="Ruiz-Duenas F.J."/>
            <person name="Martinez A.T."/>
            <person name="Grigoriev I.V."/>
            <person name="Riley R."/>
            <person name="Lipzen A."/>
            <person name="Berrin J.G."/>
            <person name="Master E.R."/>
            <person name="Rosso M.N."/>
        </authorList>
    </citation>
    <scope>NUCLEOTIDE SEQUENCE [LARGE SCALE GENOMIC DNA]</scope>
    <source>
        <strain evidence="3 4">BRFM310</strain>
    </source>
</reference>
<dbReference type="Gene3D" id="2.60.120.330">
    <property type="entry name" value="B-lactam Antibiotic, Isopenicillin N Synthase, Chain"/>
    <property type="match status" value="1"/>
</dbReference>
<protein>
    <submittedName>
        <fullName evidence="3">Clavaminate synthase-like protein</fullName>
    </submittedName>
</protein>
<organism evidence="3 4">
    <name type="scientific">Trametes coccinea (strain BRFM310)</name>
    <name type="common">Pycnoporus coccineus</name>
    <dbReference type="NCBI Taxonomy" id="1353009"/>
    <lineage>
        <taxon>Eukaryota</taxon>
        <taxon>Fungi</taxon>
        <taxon>Dikarya</taxon>
        <taxon>Basidiomycota</taxon>
        <taxon>Agaricomycotina</taxon>
        <taxon>Agaricomycetes</taxon>
        <taxon>Polyporales</taxon>
        <taxon>Polyporaceae</taxon>
        <taxon>Trametes</taxon>
    </lineage>
</organism>
<evidence type="ECO:0000259" key="1">
    <source>
        <dbReference type="Pfam" id="PF03171"/>
    </source>
</evidence>
<dbReference type="InterPro" id="IPR044861">
    <property type="entry name" value="IPNS-like_FE2OG_OXY"/>
</dbReference>
<feature type="domain" description="Isopenicillin N synthase-like Fe(2+) 2OG dioxygenase" evidence="1">
    <location>
        <begin position="193"/>
        <end position="279"/>
    </location>
</feature>
<dbReference type="PANTHER" id="PTHR47990">
    <property type="entry name" value="2-OXOGLUTARATE (2OG) AND FE(II)-DEPENDENT OXYGENASE SUPERFAMILY PROTEIN-RELATED"/>
    <property type="match status" value="1"/>
</dbReference>
<dbReference type="STRING" id="1353009.A0A1Y2IDX6"/>
<dbReference type="EMBL" id="KZ084129">
    <property type="protein sequence ID" value="OSC99286.1"/>
    <property type="molecule type" value="Genomic_DNA"/>
</dbReference>
<dbReference type="Proteomes" id="UP000193067">
    <property type="component" value="Unassembled WGS sequence"/>
</dbReference>